<evidence type="ECO:0000256" key="1">
    <source>
        <dbReference type="ARBA" id="ARBA00022737"/>
    </source>
</evidence>
<dbReference type="InterPro" id="IPR025986">
    <property type="entry name" value="RPAP3-like_C"/>
</dbReference>
<comment type="similarity">
    <text evidence="3">Belongs to the RPAP3 family.</text>
</comment>
<dbReference type="GO" id="GO:0101031">
    <property type="term" value="C:protein folding chaperone complex"/>
    <property type="evidence" value="ECO:0007669"/>
    <property type="project" value="TreeGrafter"/>
</dbReference>
<evidence type="ECO:0000256" key="6">
    <source>
        <dbReference type="SAM" id="MobiDB-lite"/>
    </source>
</evidence>
<dbReference type="InterPro" id="IPR011990">
    <property type="entry name" value="TPR-like_helical_dom_sf"/>
</dbReference>
<protein>
    <recommendedName>
        <fullName evidence="4">RNA polymerase II-associated protein 3</fullName>
    </recommendedName>
</protein>
<keyword evidence="2 5" id="KW-0802">TPR repeat</keyword>
<feature type="region of interest" description="Disordered" evidence="6">
    <location>
        <begin position="25"/>
        <end position="68"/>
    </location>
</feature>
<dbReference type="EMBL" id="CAKOFQ010007004">
    <property type="protein sequence ID" value="CAH1986684.1"/>
    <property type="molecule type" value="Genomic_DNA"/>
</dbReference>
<evidence type="ECO:0000256" key="4">
    <source>
        <dbReference type="ARBA" id="ARBA00040133"/>
    </source>
</evidence>
<evidence type="ECO:0000313" key="8">
    <source>
        <dbReference type="EMBL" id="CAH1986684.1"/>
    </source>
</evidence>
<feature type="compositionally biased region" description="Basic and acidic residues" evidence="6">
    <location>
        <begin position="402"/>
        <end position="413"/>
    </location>
</feature>
<name>A0A9P0PI70_ACAOB</name>
<gene>
    <name evidence="8" type="ORF">ACAOBT_LOCUS17389</name>
</gene>
<feature type="compositionally biased region" description="Basic and acidic residues" evidence="6">
    <location>
        <begin position="25"/>
        <end position="62"/>
    </location>
</feature>
<dbReference type="InterPro" id="IPR019734">
    <property type="entry name" value="TPR_rpt"/>
</dbReference>
<reference evidence="8" key="1">
    <citation type="submission" date="2022-03" db="EMBL/GenBank/DDBJ databases">
        <authorList>
            <person name="Sayadi A."/>
        </authorList>
    </citation>
    <scope>NUCLEOTIDE SEQUENCE</scope>
</reference>
<evidence type="ECO:0000256" key="2">
    <source>
        <dbReference type="ARBA" id="ARBA00022803"/>
    </source>
</evidence>
<feature type="repeat" description="TPR" evidence="5">
    <location>
        <begin position="185"/>
        <end position="218"/>
    </location>
</feature>
<dbReference type="Proteomes" id="UP001152888">
    <property type="component" value="Unassembled WGS sequence"/>
</dbReference>
<organism evidence="8 9">
    <name type="scientific">Acanthoscelides obtectus</name>
    <name type="common">Bean weevil</name>
    <name type="synonym">Bruchus obtectus</name>
    <dbReference type="NCBI Taxonomy" id="200917"/>
    <lineage>
        <taxon>Eukaryota</taxon>
        <taxon>Metazoa</taxon>
        <taxon>Ecdysozoa</taxon>
        <taxon>Arthropoda</taxon>
        <taxon>Hexapoda</taxon>
        <taxon>Insecta</taxon>
        <taxon>Pterygota</taxon>
        <taxon>Neoptera</taxon>
        <taxon>Endopterygota</taxon>
        <taxon>Coleoptera</taxon>
        <taxon>Polyphaga</taxon>
        <taxon>Cucujiformia</taxon>
        <taxon>Chrysomeloidea</taxon>
        <taxon>Chrysomelidae</taxon>
        <taxon>Bruchinae</taxon>
        <taxon>Bruchini</taxon>
        <taxon>Acanthoscelides</taxon>
    </lineage>
</organism>
<dbReference type="AlphaFoldDB" id="A0A9P0PI70"/>
<accession>A0A9P0PI70</accession>
<dbReference type="Pfam" id="PF13877">
    <property type="entry name" value="RPAP3_C"/>
    <property type="match status" value="1"/>
</dbReference>
<proteinExistence type="inferred from homology"/>
<evidence type="ECO:0000256" key="3">
    <source>
        <dbReference type="ARBA" id="ARBA00038275"/>
    </source>
</evidence>
<dbReference type="PANTHER" id="PTHR46423">
    <property type="entry name" value="RNA POLYMERASE II-ASSOCIATED PROTEIN 3"/>
    <property type="match status" value="1"/>
</dbReference>
<dbReference type="OrthoDB" id="2942533at2759"/>
<feature type="region of interest" description="Disordered" evidence="6">
    <location>
        <begin position="402"/>
        <end position="423"/>
    </location>
</feature>
<keyword evidence="9" id="KW-1185">Reference proteome</keyword>
<evidence type="ECO:0000259" key="7">
    <source>
        <dbReference type="Pfam" id="PF13877"/>
    </source>
</evidence>
<keyword evidence="1" id="KW-0677">Repeat</keyword>
<sequence length="569" mass="65846">MDPVLLQKILKENNAVLQEYSEDLKNWGEDMKRKDESLRGVKTESPSTRDKKVETEEKNENKVKKKSLAKSTRRVGSTDYSAWEKFDVDAELERLDYDKDEDSELTDEHNEGMYDEAIVEKDKGNKFVKSQKWDEAIKCYTKAIKCYSFDPIFYANRALCHLKKEDFEKCEKDCSLSLKLDPTYVKAYQRRAAAKIGLKQYEFAESDLIKVLELEPKNGESKSELLKLRQKLDKPEKPEQRPVSKFTISRKKVSTSNKLFSPLVSPITTKPEPNISKAVDDSKDISIWPEDDVIIVKPVNKPPHIRSQKPLKRVKIIEIDSSQPKIKNIGSPESSKKKETVAIKEHVVAKQEAGTEATLILNVPSSMEATYKSEFKKNQAEKNDKLKVFYKGEKCESLFKKKQENDETNEKSKTNTTSNILETENNLKQIQNSSNVDKKTISNISNIDFTPPKSSVQFNLTWKNIMDMHIKYKYLKSIDPILLPKIFQNSLESNVFSNILEVLSRYFTANNDNVWDILESMTHVKRFSALAMFMTSQDKQNLWRLIDYIKENDNEHKADVDNLIQKYEL</sequence>
<dbReference type="PANTHER" id="PTHR46423:SF1">
    <property type="entry name" value="RNA POLYMERASE II-ASSOCIATED PROTEIN 3"/>
    <property type="match status" value="1"/>
</dbReference>
<dbReference type="Gene3D" id="1.25.40.10">
    <property type="entry name" value="Tetratricopeptide repeat domain"/>
    <property type="match status" value="1"/>
</dbReference>
<dbReference type="SMART" id="SM00028">
    <property type="entry name" value="TPR"/>
    <property type="match status" value="3"/>
</dbReference>
<dbReference type="InterPro" id="IPR051966">
    <property type="entry name" value="RPAP3"/>
</dbReference>
<dbReference type="SUPFAM" id="SSF48452">
    <property type="entry name" value="TPR-like"/>
    <property type="match status" value="1"/>
</dbReference>
<evidence type="ECO:0000256" key="5">
    <source>
        <dbReference type="PROSITE-ProRule" id="PRU00339"/>
    </source>
</evidence>
<comment type="caution">
    <text evidence="8">The sequence shown here is derived from an EMBL/GenBank/DDBJ whole genome shotgun (WGS) entry which is preliminary data.</text>
</comment>
<dbReference type="PROSITE" id="PS50005">
    <property type="entry name" value="TPR"/>
    <property type="match status" value="1"/>
</dbReference>
<feature type="domain" description="RNA-polymerase II-associated protein 3-like C-terminal" evidence="7">
    <location>
        <begin position="451"/>
        <end position="539"/>
    </location>
</feature>
<evidence type="ECO:0000313" key="9">
    <source>
        <dbReference type="Proteomes" id="UP001152888"/>
    </source>
</evidence>